<dbReference type="PROSITE" id="PS51257">
    <property type="entry name" value="PROKAR_LIPOPROTEIN"/>
    <property type="match status" value="1"/>
</dbReference>
<name>A0A136J9B4_9PEZI</name>
<proteinExistence type="predicted"/>
<dbReference type="InParanoid" id="A0A136J9B4"/>
<keyword evidence="2" id="KW-1185">Reference proteome</keyword>
<organism evidence="1 2">
    <name type="scientific">Microdochium bolleyi</name>
    <dbReference type="NCBI Taxonomy" id="196109"/>
    <lineage>
        <taxon>Eukaryota</taxon>
        <taxon>Fungi</taxon>
        <taxon>Dikarya</taxon>
        <taxon>Ascomycota</taxon>
        <taxon>Pezizomycotina</taxon>
        <taxon>Sordariomycetes</taxon>
        <taxon>Xylariomycetidae</taxon>
        <taxon>Xylariales</taxon>
        <taxon>Microdochiaceae</taxon>
        <taxon>Microdochium</taxon>
    </lineage>
</organism>
<dbReference type="AlphaFoldDB" id="A0A136J9B4"/>
<gene>
    <name evidence="1" type="ORF">Micbo1qcDRAFT_38874</name>
</gene>
<evidence type="ECO:0000313" key="2">
    <source>
        <dbReference type="Proteomes" id="UP000070501"/>
    </source>
</evidence>
<accession>A0A136J9B4</accession>
<dbReference type="EMBL" id="KQ964247">
    <property type="protein sequence ID" value="KXJ93754.1"/>
    <property type="molecule type" value="Genomic_DNA"/>
</dbReference>
<protein>
    <submittedName>
        <fullName evidence="1">Uncharacterized protein</fullName>
    </submittedName>
</protein>
<evidence type="ECO:0000313" key="1">
    <source>
        <dbReference type="EMBL" id="KXJ93754.1"/>
    </source>
</evidence>
<dbReference type="Proteomes" id="UP000070501">
    <property type="component" value="Unassembled WGS sequence"/>
</dbReference>
<sequence length="102" mass="11141">MTNAQKGRLPKVHSSILRCCLQPALCSIGAVSCLKEDRHRAYYCRVPSSGYVEYWVDAVFANQAGSAALLTSAAFTRPFPRSSRHAALVSGHLAVVRIETFT</sequence>
<reference evidence="2" key="1">
    <citation type="submission" date="2016-02" db="EMBL/GenBank/DDBJ databases">
        <title>Draft genome sequence of Microdochium bolleyi, a fungal endophyte of beachgrass.</title>
        <authorList>
            <consortium name="DOE Joint Genome Institute"/>
            <person name="David A.S."/>
            <person name="May G."/>
            <person name="Haridas S."/>
            <person name="Lim J."/>
            <person name="Wang M."/>
            <person name="Labutti K."/>
            <person name="Lipzen A."/>
            <person name="Barry K."/>
            <person name="Grigoriev I.V."/>
        </authorList>
    </citation>
    <scope>NUCLEOTIDE SEQUENCE [LARGE SCALE GENOMIC DNA]</scope>
    <source>
        <strain evidence="2">J235TASD1</strain>
    </source>
</reference>